<accession>A0ABW5TRU0</accession>
<name>A0ABW5TRU0_9SPHI</name>
<evidence type="ECO:0000313" key="3">
    <source>
        <dbReference type="Proteomes" id="UP001597546"/>
    </source>
</evidence>
<sequence length="137" mass="15961">MNWGKGLVIFLAAFMIFISVLVVKMFSSAEDNFDKDYYEKGLAYDKEYDLKQNVINDKVEPTVSQNDDYVSIRFNAVDSGVVAFKRPSSQLKDQVFTFKDSVVQIPKTNFEKGEWKMVMNWSANQKNYLFYTNLFMP</sequence>
<organism evidence="2 3">
    <name type="scientific">Pedobacter alpinus</name>
    <dbReference type="NCBI Taxonomy" id="1590643"/>
    <lineage>
        <taxon>Bacteria</taxon>
        <taxon>Pseudomonadati</taxon>
        <taxon>Bacteroidota</taxon>
        <taxon>Sphingobacteriia</taxon>
        <taxon>Sphingobacteriales</taxon>
        <taxon>Sphingobacteriaceae</taxon>
        <taxon>Pedobacter</taxon>
    </lineage>
</organism>
<dbReference type="RefSeq" id="WP_379043718.1">
    <property type="nucleotide sequence ID" value="NZ_JBHSKW010000032.1"/>
</dbReference>
<keyword evidence="1" id="KW-0812">Transmembrane</keyword>
<dbReference type="Proteomes" id="UP001597546">
    <property type="component" value="Unassembled WGS sequence"/>
</dbReference>
<dbReference type="EMBL" id="JBHULV010000028">
    <property type="protein sequence ID" value="MFD2731950.1"/>
    <property type="molecule type" value="Genomic_DNA"/>
</dbReference>
<evidence type="ECO:0000313" key="2">
    <source>
        <dbReference type="EMBL" id="MFD2731950.1"/>
    </source>
</evidence>
<comment type="caution">
    <text evidence="2">The sequence shown here is derived from an EMBL/GenBank/DDBJ whole genome shotgun (WGS) entry which is preliminary data.</text>
</comment>
<evidence type="ECO:0000256" key="1">
    <source>
        <dbReference type="SAM" id="Phobius"/>
    </source>
</evidence>
<keyword evidence="3" id="KW-1185">Reference proteome</keyword>
<protein>
    <submittedName>
        <fullName evidence="2">FixH family protein</fullName>
    </submittedName>
</protein>
<dbReference type="Pfam" id="PF05751">
    <property type="entry name" value="FixH"/>
    <property type="match status" value="1"/>
</dbReference>
<feature type="transmembrane region" description="Helical" evidence="1">
    <location>
        <begin position="6"/>
        <end position="26"/>
    </location>
</feature>
<dbReference type="InterPro" id="IPR008620">
    <property type="entry name" value="FixH"/>
</dbReference>
<proteinExistence type="predicted"/>
<keyword evidence="1" id="KW-1133">Transmembrane helix</keyword>
<reference evidence="3" key="1">
    <citation type="journal article" date="2019" name="Int. J. Syst. Evol. Microbiol.">
        <title>The Global Catalogue of Microorganisms (GCM) 10K type strain sequencing project: providing services to taxonomists for standard genome sequencing and annotation.</title>
        <authorList>
            <consortium name="The Broad Institute Genomics Platform"/>
            <consortium name="The Broad Institute Genome Sequencing Center for Infectious Disease"/>
            <person name="Wu L."/>
            <person name="Ma J."/>
        </authorList>
    </citation>
    <scope>NUCLEOTIDE SEQUENCE [LARGE SCALE GENOMIC DNA]</scope>
    <source>
        <strain evidence="3">KCTC 42456</strain>
    </source>
</reference>
<gene>
    <name evidence="2" type="ORF">ACFSSE_09555</name>
</gene>
<keyword evidence="1" id="KW-0472">Membrane</keyword>